<dbReference type="InterPro" id="IPR041636">
    <property type="entry name" value="RNase_J_C"/>
</dbReference>
<keyword evidence="4" id="KW-0862">Zinc</keyword>
<dbReference type="PATRIC" id="fig|1526658.3.peg.3315"/>
<dbReference type="CDD" id="cd07714">
    <property type="entry name" value="RNaseJ_MBL-fold"/>
    <property type="match status" value="1"/>
</dbReference>
<keyword evidence="3" id="KW-0378">Hydrolase</keyword>
<evidence type="ECO:0000256" key="5">
    <source>
        <dbReference type="ARBA" id="ARBA00022839"/>
    </source>
</evidence>
<evidence type="ECO:0000256" key="4">
    <source>
        <dbReference type="ARBA" id="ARBA00022833"/>
    </source>
</evidence>
<dbReference type="InterPro" id="IPR042173">
    <property type="entry name" value="RNase_J_2"/>
</dbReference>
<dbReference type="Gene3D" id="3.40.50.10710">
    <property type="entry name" value="Metallo-hydrolase/oxidoreductase"/>
    <property type="match status" value="1"/>
</dbReference>
<evidence type="ECO:0000313" key="9">
    <source>
        <dbReference type="Proteomes" id="UP000037822"/>
    </source>
</evidence>
<sequence>MSRSQDQLVFVPLGGLGEIGMNAALYGLGPEGRRKWILVDCGLSFAGPEVPGVDIVFPDLRYIIEERANLLGIVITHAHEDHIGALAALWPSLRAPVYCTQFAAGLLATRRLSEPGAPKVPMHIIAQGGSFKLGPFDIEFVPVAHSIPESNALAIRTPVGLVIHTGDWKIDPTPQVGLPTDEKRLRELGDEGVLALICDSTNVMRDGTSPSEAEVAAKLKELVHSAPGRVAVTTFASNVARLRAVAEAAMADQREVVVVGRAMDRVIDVARECGYLDGIPAFRSADTYGYLPRDKVVCLLTGSQGEPRAALSRIASDDHPEITLTAGDRVIFSSRTIPGNEKAVGAIQNALARDNIEIITDRTHLVHVSGHPRREEMARLYGWLKPKIVIPAHGEDLHLSEHAIFARGLGVKTVVRAGNGDVVAITAEGASKIDEVTHGRLYQDGNLLVNALEKTIAERRRLSFVGMISVAVAIDEKGGLAGDPEIAVLGLPPYTRDGTGFDEYVAEAVSELIDGIPKARRRDPEALRNALERGLRSAVNEEWGKKPLVHALVIEV</sequence>
<evidence type="ECO:0000256" key="2">
    <source>
        <dbReference type="ARBA" id="ARBA00022723"/>
    </source>
</evidence>
<keyword evidence="9" id="KW-1185">Reference proteome</keyword>
<organism evidence="8 9">
    <name type="scientific">Bosea vaviloviae</name>
    <dbReference type="NCBI Taxonomy" id="1526658"/>
    <lineage>
        <taxon>Bacteria</taxon>
        <taxon>Pseudomonadati</taxon>
        <taxon>Pseudomonadota</taxon>
        <taxon>Alphaproteobacteria</taxon>
        <taxon>Hyphomicrobiales</taxon>
        <taxon>Boseaceae</taxon>
        <taxon>Bosea</taxon>
    </lineage>
</organism>
<keyword evidence="1" id="KW-0540">Nuclease</keyword>
<dbReference type="GO" id="GO:0004527">
    <property type="term" value="F:exonuclease activity"/>
    <property type="evidence" value="ECO:0007669"/>
    <property type="project" value="UniProtKB-KW"/>
</dbReference>
<dbReference type="InterPro" id="IPR036866">
    <property type="entry name" value="RibonucZ/Hydroxyglut_hydro"/>
</dbReference>
<evidence type="ECO:0000256" key="3">
    <source>
        <dbReference type="ARBA" id="ARBA00022801"/>
    </source>
</evidence>
<feature type="domain" description="Metallo-beta-lactamase" evidence="7">
    <location>
        <begin position="20"/>
        <end position="219"/>
    </location>
</feature>
<keyword evidence="5" id="KW-0269">Exonuclease</keyword>
<dbReference type="InterPro" id="IPR055132">
    <property type="entry name" value="RNase_J_b_CASP"/>
</dbReference>
<evidence type="ECO:0000256" key="1">
    <source>
        <dbReference type="ARBA" id="ARBA00022722"/>
    </source>
</evidence>
<dbReference type="Gene3D" id="3.60.15.10">
    <property type="entry name" value="Ribonuclease Z/Hydroxyacylglutathione hydrolase-like"/>
    <property type="match status" value="1"/>
</dbReference>
<dbReference type="Pfam" id="PF07521">
    <property type="entry name" value="RMMBL"/>
    <property type="match status" value="1"/>
</dbReference>
<gene>
    <name evidence="8" type="ORF">AE618_04890</name>
</gene>
<evidence type="ECO:0000313" key="8">
    <source>
        <dbReference type="EMBL" id="KPH82237.1"/>
    </source>
</evidence>
<dbReference type="InterPro" id="IPR001279">
    <property type="entry name" value="Metallo-B-lactamas"/>
</dbReference>
<dbReference type="Pfam" id="PF12706">
    <property type="entry name" value="Lactamase_B_2"/>
    <property type="match status" value="1"/>
</dbReference>
<dbReference type="InterPro" id="IPR011108">
    <property type="entry name" value="RMMBL"/>
</dbReference>
<proteinExistence type="predicted"/>
<keyword evidence="6" id="KW-0694">RNA-binding</keyword>
<dbReference type="Pfam" id="PF22505">
    <property type="entry name" value="RNase_J_b_CASP"/>
    <property type="match status" value="1"/>
</dbReference>
<dbReference type="OrthoDB" id="9770211at2"/>
<dbReference type="Pfam" id="PF17770">
    <property type="entry name" value="RNase_J_C"/>
    <property type="match status" value="1"/>
</dbReference>
<evidence type="ECO:0000259" key="7">
    <source>
        <dbReference type="SMART" id="SM00849"/>
    </source>
</evidence>
<protein>
    <submittedName>
        <fullName evidence="8">Beta-lactamase</fullName>
    </submittedName>
</protein>
<dbReference type="SUPFAM" id="SSF56281">
    <property type="entry name" value="Metallo-hydrolase/oxidoreductase"/>
    <property type="match status" value="1"/>
</dbReference>
<dbReference type="RefSeq" id="WP_054207901.1">
    <property type="nucleotide sequence ID" value="NZ_LGSZ01000022.1"/>
</dbReference>
<keyword evidence="2" id="KW-0479">Metal-binding</keyword>
<dbReference type="SMART" id="SM00849">
    <property type="entry name" value="Lactamase_B"/>
    <property type="match status" value="1"/>
</dbReference>
<name>A0A0N0MCI1_9HYPH</name>
<dbReference type="GO" id="GO:0046872">
    <property type="term" value="F:metal ion binding"/>
    <property type="evidence" value="ECO:0007669"/>
    <property type="project" value="UniProtKB-KW"/>
</dbReference>
<accession>A0A0N0MCI1</accession>
<comment type="caution">
    <text evidence="8">The sequence shown here is derived from an EMBL/GenBank/DDBJ whole genome shotgun (WGS) entry which is preliminary data.</text>
</comment>
<dbReference type="AlphaFoldDB" id="A0A0N0MCI1"/>
<dbReference type="PANTHER" id="PTHR43694:SF1">
    <property type="entry name" value="RIBONUCLEASE J"/>
    <property type="match status" value="1"/>
</dbReference>
<evidence type="ECO:0000256" key="6">
    <source>
        <dbReference type="ARBA" id="ARBA00022884"/>
    </source>
</evidence>
<reference evidence="8 9" key="1">
    <citation type="submission" date="2015-07" db="EMBL/GenBank/DDBJ databases">
        <title>Whole genome sequencing of Bosea vaviloviae isolated from cave pool.</title>
        <authorList>
            <person name="Tan N.E.H."/>
            <person name="Lee Y.P."/>
            <person name="Gan H.M."/>
            <person name="Barton H."/>
            <person name="Savka M.A."/>
        </authorList>
    </citation>
    <scope>NUCLEOTIDE SEQUENCE [LARGE SCALE GENOMIC DNA]</scope>
    <source>
        <strain evidence="8 9">SD260</strain>
    </source>
</reference>
<dbReference type="GO" id="GO:0003723">
    <property type="term" value="F:RNA binding"/>
    <property type="evidence" value="ECO:0007669"/>
    <property type="project" value="UniProtKB-KW"/>
</dbReference>
<dbReference type="Proteomes" id="UP000037822">
    <property type="component" value="Unassembled WGS sequence"/>
</dbReference>
<dbReference type="PANTHER" id="PTHR43694">
    <property type="entry name" value="RIBONUCLEASE J"/>
    <property type="match status" value="1"/>
</dbReference>
<dbReference type="EMBL" id="LGSZ01000022">
    <property type="protein sequence ID" value="KPH82237.1"/>
    <property type="molecule type" value="Genomic_DNA"/>
</dbReference>
<dbReference type="Gene3D" id="3.10.20.580">
    <property type="match status" value="1"/>
</dbReference>